<dbReference type="InterPro" id="IPR036010">
    <property type="entry name" value="2Fe-2S_ferredoxin-like_sf"/>
</dbReference>
<dbReference type="Gene3D" id="3.30.70.20">
    <property type="match status" value="1"/>
</dbReference>
<dbReference type="Pfam" id="PF07992">
    <property type="entry name" value="Pyr_redox_2"/>
    <property type="match status" value="2"/>
</dbReference>
<dbReference type="PROSITE" id="PS51379">
    <property type="entry name" value="4FE4S_FER_2"/>
    <property type="match status" value="4"/>
</dbReference>
<feature type="domain" description="4Fe-4S ferredoxin-type" evidence="10">
    <location>
        <begin position="1032"/>
        <end position="1062"/>
    </location>
</feature>
<dbReference type="GO" id="GO:0016491">
    <property type="term" value="F:oxidoreductase activity"/>
    <property type="evidence" value="ECO:0007669"/>
    <property type="project" value="UniProtKB-KW"/>
</dbReference>
<dbReference type="Gene3D" id="3.50.50.60">
    <property type="entry name" value="FAD/NAD(P)-binding domain"/>
    <property type="match status" value="2"/>
</dbReference>
<dbReference type="GO" id="GO:0042773">
    <property type="term" value="P:ATP synthesis coupled electron transport"/>
    <property type="evidence" value="ECO:0007669"/>
    <property type="project" value="InterPro"/>
</dbReference>
<dbReference type="GO" id="GO:0051539">
    <property type="term" value="F:4 iron, 4 sulfur cluster binding"/>
    <property type="evidence" value="ECO:0007669"/>
    <property type="project" value="UniProtKB-KW"/>
</dbReference>
<dbReference type="GO" id="GO:0016020">
    <property type="term" value="C:membrane"/>
    <property type="evidence" value="ECO:0007669"/>
    <property type="project" value="InterPro"/>
</dbReference>
<dbReference type="Proteomes" id="UP000051096">
    <property type="component" value="Unassembled WGS sequence"/>
</dbReference>
<evidence type="ECO:0000256" key="5">
    <source>
        <dbReference type="ARBA" id="ARBA00022827"/>
    </source>
</evidence>
<dbReference type="PROSITE" id="PS51085">
    <property type="entry name" value="2FE2S_FER_2"/>
    <property type="match status" value="1"/>
</dbReference>
<comment type="cofactor">
    <cofactor evidence="1">
        <name>FAD</name>
        <dbReference type="ChEBI" id="CHEBI:57692"/>
    </cofactor>
</comment>
<dbReference type="PANTHER" id="PTHR43498:SF1">
    <property type="entry name" value="COB--COM HETERODISULFIDE REDUCTASE IRON-SULFUR SUBUNIT A"/>
    <property type="match status" value="1"/>
</dbReference>
<keyword evidence="5" id="KW-0285">Flavoprotein</keyword>
<dbReference type="Pfam" id="PF13510">
    <property type="entry name" value="Fer2_4"/>
    <property type="match status" value="1"/>
</dbReference>
<evidence type="ECO:0000256" key="1">
    <source>
        <dbReference type="ARBA" id="ARBA00001974"/>
    </source>
</evidence>
<dbReference type="GO" id="GO:0046872">
    <property type="term" value="F:metal ion binding"/>
    <property type="evidence" value="ECO:0007669"/>
    <property type="project" value="UniProtKB-KW"/>
</dbReference>
<evidence type="ECO:0000259" key="9">
    <source>
        <dbReference type="PROSITE" id="PS51085"/>
    </source>
</evidence>
<accession>A0A0S8GNJ4</accession>
<dbReference type="PROSITE" id="PS00198">
    <property type="entry name" value="4FE4S_FER_1"/>
    <property type="match status" value="2"/>
</dbReference>
<evidence type="ECO:0000256" key="8">
    <source>
        <dbReference type="ARBA" id="ARBA00023014"/>
    </source>
</evidence>
<dbReference type="InterPro" id="IPR000283">
    <property type="entry name" value="NADH_UbQ_OxRdtase_75kDa_su_CS"/>
</dbReference>
<keyword evidence="7" id="KW-0408">Iron</keyword>
<reference evidence="11 12" key="1">
    <citation type="journal article" date="2015" name="Microbiome">
        <title>Genomic resolution of linkages in carbon, nitrogen, and sulfur cycling among widespread estuary sediment bacteria.</title>
        <authorList>
            <person name="Baker B.J."/>
            <person name="Lazar C.S."/>
            <person name="Teske A.P."/>
            <person name="Dick G.J."/>
        </authorList>
    </citation>
    <scope>NUCLEOTIDE SEQUENCE [LARGE SCALE GENOMIC DNA]</scope>
    <source>
        <strain evidence="11">SM23_60</strain>
    </source>
</reference>
<dbReference type="Pfam" id="PF12838">
    <property type="entry name" value="Fer4_7"/>
    <property type="match status" value="1"/>
</dbReference>
<dbReference type="InterPro" id="IPR023753">
    <property type="entry name" value="FAD/NAD-binding_dom"/>
</dbReference>
<dbReference type="InterPro" id="IPR036188">
    <property type="entry name" value="FAD/NAD-bd_sf"/>
</dbReference>
<sequence>MVSLVIDGIPVKVEKGRTILQAANSVNIKIPTLCYHEALSPYGACRLCVVEIKKNGSRKIQASCVYPAENGIEVHTSTPELEDIRRTMIELIMARSPNSEKVKEMARRLGVDTTRFVPRNEDCILCGLCVRMCAERMGGSVIGFAGRGDKRRISTPFDVESSRCLVCGACFSVCPTVSDRLKKVGDRPARPLFDEFDQGLRRRSVIRIPFPQAVPNVAIIDKEHCMHFSNDKCGICQDLCEAKAIDFEQNEKLMDLRVGSIIISSGSDVYKGKIRREYGNGRYENVVTSIEFERILSASGPFNGHVLRPGDKKEPRRIAFVQCVGSRDEEHGYCSSVCCMYATKEAIIAKEHAPQLTCTIFCMDIRAFGKGFDEYYEKAMKSGIRYVRCRPASIDEVSETKNLIIKYSDDQEKTFVEEYDMVVLSCGLEPPKYVSGLAQRLDLRLNRRGFFETDTFKPIESSKEGIFVCGPCTEPKDIPETVTQSSAAAAKAMELLKDVRGTMIMQKHYPSELSVDGQDPRIGVFVCHCGINIGGYVDVPQVVEYTKNLPSVVYAESNLYTCSQDSQKRIIEMIGKHKLNRVVVASCTPRTHEPLFRDTVREAGLNPYLFEMANIRDQCSWIHMSQPQKATQKAKDLVRMAVAKAELLTPLKRVEIDVIQKALVIGGGVAGMTASLSLARQGFEVVLVEKENELGGNMRHIYYTIERDGVQDLLKKMTHEVREHDLIQVYKKASVESVSGFVGNYVSEIRTEDGSTEKYEHGVVIVATGAQEYAPEEYLYGEDERVVTQREFEERLANDDPRISDINSVVMIQCVGSRDDCHLYCSRRCCSQAVKNALRLLKVNPKAKIYVLYRDVRTYGFKEDFYTEARERGVLFMRFDNTRKPTVQNSNGSLKVVTFEPIMQKNLEITPDLLVLSAGIVPNTDNNRIAKMLKVPLNSDGYFLEAHVKLRPVDFATEGIFVAGLAHSPKFISEAIAQAEASAARASTILANKKYYAEATVSHVDEELCVGCGLCSSLCPYEAIEITLKDGKRVSKVNEALCKGCGTCVAACASGAMDQYGFAKKQIMNMISALKEW</sequence>
<organism evidence="11 12">
    <name type="scientific">candidate division WOR_3 bacterium SM23_60</name>
    <dbReference type="NCBI Taxonomy" id="1703780"/>
    <lineage>
        <taxon>Bacteria</taxon>
        <taxon>Bacteria division WOR-3</taxon>
    </lineage>
</organism>
<feature type="domain" description="4Fe-4S ferredoxin-type" evidence="10">
    <location>
        <begin position="1000"/>
        <end position="1029"/>
    </location>
</feature>
<dbReference type="Pfam" id="PF00037">
    <property type="entry name" value="Fer4"/>
    <property type="match status" value="1"/>
</dbReference>
<evidence type="ECO:0000256" key="7">
    <source>
        <dbReference type="ARBA" id="ARBA00023004"/>
    </source>
</evidence>
<dbReference type="InterPro" id="IPR039650">
    <property type="entry name" value="HdrA-like"/>
</dbReference>
<comment type="similarity">
    <text evidence="2">Belongs to the HdrA family.</text>
</comment>
<evidence type="ECO:0008006" key="13">
    <source>
        <dbReference type="Google" id="ProtNLM"/>
    </source>
</evidence>
<name>A0A0S8GNJ4_UNCW3</name>
<keyword evidence="3" id="KW-0004">4Fe-4S</keyword>
<keyword evidence="8" id="KW-0411">Iron-sulfur</keyword>
<dbReference type="EMBL" id="LJUO01000002">
    <property type="protein sequence ID" value="KPK73851.1"/>
    <property type="molecule type" value="Genomic_DNA"/>
</dbReference>
<feature type="domain" description="4Fe-4S ferredoxin-type" evidence="10">
    <location>
        <begin position="155"/>
        <end position="186"/>
    </location>
</feature>
<dbReference type="InterPro" id="IPR017896">
    <property type="entry name" value="4Fe4S_Fe-S-bd"/>
</dbReference>
<dbReference type="AlphaFoldDB" id="A0A0S8GNJ4"/>
<proteinExistence type="inferred from homology"/>
<evidence type="ECO:0000256" key="2">
    <source>
        <dbReference type="ARBA" id="ARBA00006561"/>
    </source>
</evidence>
<dbReference type="SUPFAM" id="SSF54862">
    <property type="entry name" value="4Fe-4S ferredoxins"/>
    <property type="match status" value="2"/>
</dbReference>
<dbReference type="CDD" id="cd00207">
    <property type="entry name" value="fer2"/>
    <property type="match status" value="1"/>
</dbReference>
<dbReference type="SUPFAM" id="SSF51971">
    <property type="entry name" value="Nucleotide-binding domain"/>
    <property type="match status" value="1"/>
</dbReference>
<feature type="domain" description="2Fe-2S ferredoxin-type" evidence="9">
    <location>
        <begin position="1"/>
        <end position="80"/>
    </location>
</feature>
<dbReference type="SUPFAM" id="SSF51905">
    <property type="entry name" value="FAD/NAD(P)-binding domain"/>
    <property type="match status" value="1"/>
</dbReference>
<keyword evidence="5" id="KW-0274">FAD</keyword>
<dbReference type="PANTHER" id="PTHR43498">
    <property type="entry name" value="FERREDOXIN:COB-COM HETERODISULFIDE REDUCTASE SUBUNIT A"/>
    <property type="match status" value="1"/>
</dbReference>
<protein>
    <recommendedName>
        <fullName evidence="13">Heterodisulfide reductase</fullName>
    </recommendedName>
</protein>
<keyword evidence="4" id="KW-0479">Metal-binding</keyword>
<dbReference type="GO" id="GO:0008137">
    <property type="term" value="F:NADH dehydrogenase (ubiquinone) activity"/>
    <property type="evidence" value="ECO:0007669"/>
    <property type="project" value="InterPro"/>
</dbReference>
<evidence type="ECO:0000256" key="6">
    <source>
        <dbReference type="ARBA" id="ARBA00023002"/>
    </source>
</evidence>
<feature type="domain" description="4Fe-4S ferredoxin-type" evidence="10">
    <location>
        <begin position="216"/>
        <end position="250"/>
    </location>
</feature>
<dbReference type="PROSITE" id="PS00641">
    <property type="entry name" value="COMPLEX1_75K_1"/>
    <property type="match status" value="1"/>
</dbReference>
<evidence type="ECO:0000313" key="11">
    <source>
        <dbReference type="EMBL" id="KPK73851.1"/>
    </source>
</evidence>
<comment type="caution">
    <text evidence="11">The sequence shown here is derived from an EMBL/GenBank/DDBJ whole genome shotgun (WGS) entry which is preliminary data.</text>
</comment>
<dbReference type="PATRIC" id="fig|1703780.3.peg.2756"/>
<gene>
    <name evidence="11" type="ORF">AMJ87_00595</name>
</gene>
<evidence type="ECO:0000256" key="3">
    <source>
        <dbReference type="ARBA" id="ARBA00022485"/>
    </source>
</evidence>
<evidence type="ECO:0000259" key="10">
    <source>
        <dbReference type="PROSITE" id="PS51379"/>
    </source>
</evidence>
<dbReference type="SUPFAM" id="SSF54292">
    <property type="entry name" value="2Fe-2S ferredoxin-like"/>
    <property type="match status" value="1"/>
</dbReference>
<dbReference type="Gene3D" id="3.10.20.740">
    <property type="match status" value="1"/>
</dbReference>
<dbReference type="InterPro" id="IPR001041">
    <property type="entry name" value="2Fe-2S_ferredoxin-type"/>
</dbReference>
<keyword evidence="6" id="KW-0560">Oxidoreductase</keyword>
<dbReference type="InterPro" id="IPR017900">
    <property type="entry name" value="4Fe4S_Fe_S_CS"/>
</dbReference>
<evidence type="ECO:0000313" key="12">
    <source>
        <dbReference type="Proteomes" id="UP000051096"/>
    </source>
</evidence>
<dbReference type="PRINTS" id="PR00411">
    <property type="entry name" value="PNDRDTASEI"/>
</dbReference>
<evidence type="ECO:0000256" key="4">
    <source>
        <dbReference type="ARBA" id="ARBA00022723"/>
    </source>
</evidence>